<evidence type="ECO:0000256" key="2">
    <source>
        <dbReference type="ARBA" id="ARBA00023043"/>
    </source>
</evidence>
<dbReference type="Pfam" id="PF12796">
    <property type="entry name" value="Ank_2"/>
    <property type="match status" value="2"/>
</dbReference>
<feature type="repeat" description="ANK" evidence="3">
    <location>
        <begin position="7"/>
        <end position="39"/>
    </location>
</feature>
<dbReference type="PROSITE" id="PS50088">
    <property type="entry name" value="ANK_REPEAT"/>
    <property type="match status" value="6"/>
</dbReference>
<evidence type="ECO:0000256" key="1">
    <source>
        <dbReference type="ARBA" id="ARBA00022737"/>
    </source>
</evidence>
<accession>A0A9W6U3I0</accession>
<dbReference type="Pfam" id="PF13637">
    <property type="entry name" value="Ank_4"/>
    <property type="match status" value="1"/>
</dbReference>
<dbReference type="Gene3D" id="1.25.40.20">
    <property type="entry name" value="Ankyrin repeat-containing domain"/>
    <property type="match status" value="4"/>
</dbReference>
<proteinExistence type="predicted"/>
<evidence type="ECO:0000313" key="4">
    <source>
        <dbReference type="EMBL" id="GMF24478.1"/>
    </source>
</evidence>
<feature type="repeat" description="ANK" evidence="3">
    <location>
        <begin position="302"/>
        <end position="334"/>
    </location>
</feature>
<feature type="repeat" description="ANK" evidence="3">
    <location>
        <begin position="171"/>
        <end position="203"/>
    </location>
</feature>
<dbReference type="OrthoDB" id="90711at2759"/>
<keyword evidence="1" id="KW-0677">Repeat</keyword>
<dbReference type="InterPro" id="IPR002110">
    <property type="entry name" value="Ankyrin_rpt"/>
</dbReference>
<feature type="repeat" description="ANK" evidence="3">
    <location>
        <begin position="269"/>
        <end position="301"/>
    </location>
</feature>
<dbReference type="InterPro" id="IPR036770">
    <property type="entry name" value="Ankyrin_rpt-contain_sf"/>
</dbReference>
<keyword evidence="5" id="KW-1185">Reference proteome</keyword>
<dbReference type="Proteomes" id="UP001165083">
    <property type="component" value="Unassembled WGS sequence"/>
</dbReference>
<evidence type="ECO:0000256" key="3">
    <source>
        <dbReference type="PROSITE-ProRule" id="PRU00023"/>
    </source>
</evidence>
<dbReference type="AlphaFoldDB" id="A0A9W6U3I0"/>
<dbReference type="SUPFAM" id="SSF48403">
    <property type="entry name" value="Ankyrin repeat"/>
    <property type="match status" value="1"/>
</dbReference>
<dbReference type="PANTHER" id="PTHR24198">
    <property type="entry name" value="ANKYRIN REPEAT AND PROTEIN KINASE DOMAIN-CONTAINING PROTEIN"/>
    <property type="match status" value="1"/>
</dbReference>
<dbReference type="EMBL" id="BSXW01000518">
    <property type="protein sequence ID" value="GMF24478.1"/>
    <property type="molecule type" value="Genomic_DNA"/>
</dbReference>
<sequence length="370" mass="39344">MNAQLPSGGTALLTAVWYNRLAVVRILLDNGADIALCGDFQNWSALNVAYFSGYTELVQLIYERVSAEKPLSFADVVFASRSVGSQSKLGHVIPSLEIDQKLRNGETALIISCDQGDIKTVERLLEKPNNDINVANPEGWTPLMSASEWGHIDVVLLLLAKGAFVNEADEEGYTALQIACEYDHLDVVKALINYGASVDSAAEDGHTPLTLAATKGNNDVVKLLLSKGASIDKPGPDGALLSQSEAMSGALMLLKSSYLLDKGASVDMGTATPLMTAIEQGHTDIAAMLLEKHASVDQQCSDGTTALGLARKRGLLDFVKLLVENGASLELTDSSGRTPLQMADSEGHTAVVKYLETRQGADAHDEQSGS</sequence>
<dbReference type="PRINTS" id="PR01415">
    <property type="entry name" value="ANKYRIN"/>
</dbReference>
<keyword evidence="2 3" id="KW-0040">ANK repeat</keyword>
<dbReference type="PROSITE" id="PS50297">
    <property type="entry name" value="ANK_REP_REGION"/>
    <property type="match status" value="5"/>
</dbReference>
<gene>
    <name evidence="4" type="ORF">Plil01_001004200</name>
</gene>
<evidence type="ECO:0000313" key="5">
    <source>
        <dbReference type="Proteomes" id="UP001165083"/>
    </source>
</evidence>
<organism evidence="4 5">
    <name type="scientific">Phytophthora lilii</name>
    <dbReference type="NCBI Taxonomy" id="2077276"/>
    <lineage>
        <taxon>Eukaryota</taxon>
        <taxon>Sar</taxon>
        <taxon>Stramenopiles</taxon>
        <taxon>Oomycota</taxon>
        <taxon>Peronosporomycetes</taxon>
        <taxon>Peronosporales</taxon>
        <taxon>Peronosporaceae</taxon>
        <taxon>Phytophthora</taxon>
    </lineage>
</organism>
<feature type="repeat" description="ANK" evidence="3">
    <location>
        <begin position="204"/>
        <end position="236"/>
    </location>
</feature>
<feature type="repeat" description="ANK" evidence="3">
    <location>
        <begin position="138"/>
        <end position="170"/>
    </location>
</feature>
<dbReference type="PANTHER" id="PTHR24198:SF165">
    <property type="entry name" value="ANKYRIN REPEAT-CONTAINING PROTEIN-RELATED"/>
    <property type="match status" value="1"/>
</dbReference>
<protein>
    <submittedName>
        <fullName evidence="4">Unnamed protein product</fullName>
    </submittedName>
</protein>
<reference evidence="4" key="1">
    <citation type="submission" date="2023-04" db="EMBL/GenBank/DDBJ databases">
        <title>Phytophthora lilii NBRC 32176.</title>
        <authorList>
            <person name="Ichikawa N."/>
            <person name="Sato H."/>
            <person name="Tonouchi N."/>
        </authorList>
    </citation>
    <scope>NUCLEOTIDE SEQUENCE</scope>
    <source>
        <strain evidence="4">NBRC 32176</strain>
    </source>
</reference>
<comment type="caution">
    <text evidence="4">The sequence shown here is derived from an EMBL/GenBank/DDBJ whole genome shotgun (WGS) entry which is preliminary data.</text>
</comment>
<dbReference type="SMART" id="SM00248">
    <property type="entry name" value="ANK"/>
    <property type="match status" value="9"/>
</dbReference>
<name>A0A9W6U3I0_9STRA</name>
<dbReference type="Pfam" id="PF00023">
    <property type="entry name" value="Ank"/>
    <property type="match status" value="1"/>
</dbReference>